<dbReference type="STRING" id="1737425.GCA_900049755_02431"/>
<protein>
    <recommendedName>
        <fullName evidence="5">Inner membrane protein</fullName>
    </recommendedName>
</protein>
<feature type="transmembrane region" description="Helical" evidence="1">
    <location>
        <begin position="125"/>
        <end position="141"/>
    </location>
</feature>
<name>A0A2Z3YNK4_9CORY</name>
<evidence type="ECO:0000313" key="4">
    <source>
        <dbReference type="Proteomes" id="UP000247696"/>
    </source>
</evidence>
<dbReference type="Pfam" id="PF04307">
    <property type="entry name" value="YdjM"/>
    <property type="match status" value="1"/>
</dbReference>
<keyword evidence="4" id="KW-1185">Reference proteome</keyword>
<keyword evidence="1" id="KW-0812">Transmembrane</keyword>
<feature type="transmembrane region" description="Helical" evidence="1">
    <location>
        <begin position="153"/>
        <end position="171"/>
    </location>
</feature>
<feature type="transmembrane region" description="Helical" evidence="1">
    <location>
        <begin position="61"/>
        <end position="81"/>
    </location>
</feature>
<evidence type="ECO:0000256" key="2">
    <source>
        <dbReference type="SAM" id="SignalP"/>
    </source>
</evidence>
<evidence type="ECO:0000256" key="1">
    <source>
        <dbReference type="SAM" id="Phobius"/>
    </source>
</evidence>
<feature type="transmembrane region" description="Helical" evidence="1">
    <location>
        <begin position="102"/>
        <end position="119"/>
    </location>
</feature>
<dbReference type="OrthoDB" id="3425909at2"/>
<dbReference type="Proteomes" id="UP000247696">
    <property type="component" value="Chromosome"/>
</dbReference>
<dbReference type="InterPro" id="IPR007404">
    <property type="entry name" value="YdjM-like"/>
</dbReference>
<dbReference type="RefSeq" id="WP_110481385.1">
    <property type="nucleotide sequence ID" value="NZ_CP024988.1"/>
</dbReference>
<reference evidence="4" key="1">
    <citation type="submission" date="2017-11" db="EMBL/GenBank/DDBJ databases">
        <title>Otitis media/interna in a cat caused by the recently described species Corynebacterium provencense.</title>
        <authorList>
            <person name="Kittl S."/>
            <person name="Brodard I."/>
            <person name="Rychener L."/>
            <person name="Jores J."/>
            <person name="Roosje P."/>
            <person name="Gobeli Brawand S."/>
        </authorList>
    </citation>
    <scope>NUCLEOTIDE SEQUENCE [LARGE SCALE GENOMIC DNA]</scope>
    <source>
        <strain evidence="4">17KM38</strain>
    </source>
</reference>
<sequence length="253" mass="25557">MVQGPTHAMSGAAAGLALATTLPAAWGGATGVPEILCYAGITAGAALLPDLDAPGSTVSRSFGFVTGVLSRTVAAVSVLVVNATGTRRDTRVTGAHRTATHTVWFALFAGACAWAAGGVAGERGVTVMLVFFAGLALRGLFPEWSSARGGPVVVLVAVAAGVAAYLTVPALQTPLLPASAVTAGVLAHLAGDALTKTGVPLTSPLIPRKGRRWWNWTLPPALTVTTSGVADRALCLVFTALSGWQLVLVLLEA</sequence>
<dbReference type="KEGG" id="cpre:Csp1_13300"/>
<accession>A0A2Z3YNK4</accession>
<keyword evidence="2" id="KW-0732">Signal</keyword>
<feature type="chain" id="PRO_5039014292" description="Inner membrane protein" evidence="2">
    <location>
        <begin position="25"/>
        <end position="253"/>
    </location>
</feature>
<keyword evidence="1" id="KW-1133">Transmembrane helix</keyword>
<gene>
    <name evidence="3" type="ORF">Csp1_13300</name>
</gene>
<organism evidence="3 4">
    <name type="scientific">Corynebacterium provencense</name>
    <dbReference type="NCBI Taxonomy" id="1737425"/>
    <lineage>
        <taxon>Bacteria</taxon>
        <taxon>Bacillati</taxon>
        <taxon>Actinomycetota</taxon>
        <taxon>Actinomycetes</taxon>
        <taxon>Mycobacteriales</taxon>
        <taxon>Corynebacteriaceae</taxon>
        <taxon>Corynebacterium</taxon>
    </lineage>
</organism>
<feature type="signal peptide" evidence="2">
    <location>
        <begin position="1"/>
        <end position="24"/>
    </location>
</feature>
<dbReference type="AlphaFoldDB" id="A0A2Z3YNK4"/>
<evidence type="ECO:0000313" key="3">
    <source>
        <dbReference type="EMBL" id="AWT26122.1"/>
    </source>
</evidence>
<dbReference type="EMBL" id="CP024988">
    <property type="protein sequence ID" value="AWT26122.1"/>
    <property type="molecule type" value="Genomic_DNA"/>
</dbReference>
<feature type="transmembrane region" description="Helical" evidence="1">
    <location>
        <begin position="229"/>
        <end position="251"/>
    </location>
</feature>
<keyword evidence="1" id="KW-0472">Membrane</keyword>
<proteinExistence type="predicted"/>
<evidence type="ECO:0008006" key="5">
    <source>
        <dbReference type="Google" id="ProtNLM"/>
    </source>
</evidence>